<accession>A0A068SHS4</accession>
<feature type="repeat" description="TPR" evidence="1">
    <location>
        <begin position="103"/>
        <end position="136"/>
    </location>
</feature>
<feature type="region of interest" description="Disordered" evidence="2">
    <location>
        <begin position="1"/>
        <end position="20"/>
    </location>
</feature>
<organism evidence="3 4">
    <name type="scientific">Lichtheimia corymbifera JMRC:FSU:9682</name>
    <dbReference type="NCBI Taxonomy" id="1263082"/>
    <lineage>
        <taxon>Eukaryota</taxon>
        <taxon>Fungi</taxon>
        <taxon>Fungi incertae sedis</taxon>
        <taxon>Mucoromycota</taxon>
        <taxon>Mucoromycotina</taxon>
        <taxon>Mucoromycetes</taxon>
        <taxon>Mucorales</taxon>
        <taxon>Lichtheimiaceae</taxon>
        <taxon>Lichtheimia</taxon>
    </lineage>
</organism>
<dbReference type="VEuPathDB" id="FungiDB:LCOR_11632.1"/>
<dbReference type="SUPFAM" id="SSF52047">
    <property type="entry name" value="RNI-like"/>
    <property type="match status" value="1"/>
</dbReference>
<dbReference type="PANTHER" id="PTHR32212">
    <property type="entry name" value="CYCLIN-LIKE F-BOX"/>
    <property type="match status" value="1"/>
</dbReference>
<keyword evidence="1" id="KW-0802">TPR repeat</keyword>
<evidence type="ECO:0000313" key="3">
    <source>
        <dbReference type="EMBL" id="CDH60856.1"/>
    </source>
</evidence>
<keyword evidence="4" id="KW-1185">Reference proteome</keyword>
<dbReference type="Proteomes" id="UP000027586">
    <property type="component" value="Unassembled WGS sequence"/>
</dbReference>
<evidence type="ECO:0000256" key="1">
    <source>
        <dbReference type="PROSITE-ProRule" id="PRU00339"/>
    </source>
</evidence>
<dbReference type="Gene3D" id="1.25.40.10">
    <property type="entry name" value="Tetratricopeptide repeat domain"/>
    <property type="match status" value="1"/>
</dbReference>
<evidence type="ECO:0000313" key="4">
    <source>
        <dbReference type="Proteomes" id="UP000027586"/>
    </source>
</evidence>
<dbReference type="AlphaFoldDB" id="A0A068SHS4"/>
<dbReference type="PROSITE" id="PS50005">
    <property type="entry name" value="TPR"/>
    <property type="match status" value="1"/>
</dbReference>
<sequence>MLSRHSSHHPLEPRLSPHCAQQDDTCNAAMAPEEIALYPLPPVSMYQGQNDTILTTTSNAITDLATQLIEQLDARAKSLANGAQFDLALRDAAIVRALSPTSALGYLRAGYVYQQQGRQQAAIRIYKKGLKAVPSTDPGYSHLEASCAAALDAQEKRIDFMSKLPADIVSMTIVPFLFEDYTLRQDSICPYFYVSRTWRDRILENNSLHFHLFHSRRGADDPGYDLLPYSPHFKALTMDQRRNWLNVLQDRPWQRLARLNVDCMGEPQLLANAFESVGSTLTHLRISSCRTVTQGRPIALGDILEGCPNLVFLEATRIVNDSPKLLSRQHPKLTHLNVHYESSTSVSYENMVNVLHHLPSLMSLNVKPMPDTKLLPVIHQHRPNLKLLAYRGRKKDSYDLVYNNDRPGLESFCFGGDSYERFDSDDLADMLIEHCGSLKEIQLAGALRGNIRTLEEGMVTFERLEALEIESEGESLFHLATSIIRCAPHLERISIKPITNHHKDLFNAIINLRHLRSFSPWTNADKSRDLFRLISHHIELQEQSTLQELDICIPTATTNPVDWVYWVSAIARLQSLRSLKVRFNDLGNGRDYRAVMSVLAEGCPALEKLSLYAKAAGIPKNAIHPFHVHPHLRYLKIEAKGGLHIGDGLGIQVIPNLKHLVLDAPIDESIVEVFRRKIPVVEYKSPIDNFWITNSRNGSQQ</sequence>
<dbReference type="InterPro" id="IPR032675">
    <property type="entry name" value="LRR_dom_sf"/>
</dbReference>
<dbReference type="SUPFAM" id="SSF48452">
    <property type="entry name" value="TPR-like"/>
    <property type="match status" value="1"/>
</dbReference>
<dbReference type="STRING" id="1263082.A0A068SHS4"/>
<dbReference type="Gene3D" id="3.80.10.10">
    <property type="entry name" value="Ribonuclease Inhibitor"/>
    <property type="match status" value="2"/>
</dbReference>
<dbReference type="InterPro" id="IPR011990">
    <property type="entry name" value="TPR-like_helical_dom_sf"/>
</dbReference>
<comment type="caution">
    <text evidence="3">The sequence shown here is derived from an EMBL/GenBank/DDBJ whole genome shotgun (WGS) entry which is preliminary data.</text>
</comment>
<evidence type="ECO:0000256" key="2">
    <source>
        <dbReference type="SAM" id="MobiDB-lite"/>
    </source>
</evidence>
<name>A0A068SHS4_9FUNG</name>
<proteinExistence type="predicted"/>
<dbReference type="InterPro" id="IPR019734">
    <property type="entry name" value="TPR_rpt"/>
</dbReference>
<protein>
    <submittedName>
        <fullName evidence="3">Uncharacterized protein</fullName>
    </submittedName>
</protein>
<dbReference type="OrthoDB" id="10450115at2759"/>
<dbReference type="PANTHER" id="PTHR32212:SF234">
    <property type="entry name" value="F-BOX_LRR-REPEAT PROTEIN 13-LIKE"/>
    <property type="match status" value="1"/>
</dbReference>
<reference evidence="3" key="1">
    <citation type="submission" date="2013-08" db="EMBL/GenBank/DDBJ databases">
        <title>Gene expansion shapes genome architecture in the human pathogen Lichtheimia corymbifera: an evolutionary genomics analysis in the ancient terrestrial Mucorales (Mucoromycotina).</title>
        <authorList>
            <person name="Schwartze V.U."/>
            <person name="Winter S."/>
            <person name="Shelest E."/>
            <person name="Marcet-Houben M."/>
            <person name="Horn F."/>
            <person name="Wehner S."/>
            <person name="Hoffmann K."/>
            <person name="Riege K."/>
            <person name="Sammeth M."/>
            <person name="Nowrousian M."/>
            <person name="Valiante V."/>
            <person name="Linde J."/>
            <person name="Jacobsen I.D."/>
            <person name="Marz M."/>
            <person name="Brakhage A.A."/>
            <person name="Gabaldon T."/>
            <person name="Bocker S."/>
            <person name="Voigt K."/>
        </authorList>
    </citation>
    <scope>NUCLEOTIDE SEQUENCE [LARGE SCALE GENOMIC DNA]</scope>
    <source>
        <strain evidence="3">FSU 9682</strain>
    </source>
</reference>
<gene>
    <name evidence="3" type="ORF">LCOR_11632.1</name>
</gene>
<dbReference type="EMBL" id="CBTN010000111">
    <property type="protein sequence ID" value="CDH60856.1"/>
    <property type="molecule type" value="Genomic_DNA"/>
</dbReference>